<dbReference type="GO" id="GO:0052717">
    <property type="term" value="F:tRNA-specific adenosine-34 deaminase activity"/>
    <property type="evidence" value="ECO:0007669"/>
    <property type="project" value="UniProtKB-EC"/>
</dbReference>
<dbReference type="AlphaFoldDB" id="A0A645FCW7"/>
<dbReference type="SUPFAM" id="SSF53927">
    <property type="entry name" value="Cytidine deaminase-like"/>
    <property type="match status" value="1"/>
</dbReference>
<evidence type="ECO:0000313" key="1">
    <source>
        <dbReference type="EMBL" id="MPN12238.1"/>
    </source>
</evidence>
<name>A0A645FCW7_9ZZZZ</name>
<dbReference type="EMBL" id="VSSQ01058542">
    <property type="protein sequence ID" value="MPN12238.1"/>
    <property type="molecule type" value="Genomic_DNA"/>
</dbReference>
<protein>
    <submittedName>
        <fullName evidence="1">tRNA-specific adenosine deaminase</fullName>
        <ecNumber evidence="1">3.5.4.33</ecNumber>
    </submittedName>
</protein>
<gene>
    <name evidence="1" type="primary">tadA_73</name>
    <name evidence="1" type="ORF">SDC9_159550</name>
</gene>
<accession>A0A645FCW7</accession>
<dbReference type="GO" id="GO:0002100">
    <property type="term" value="P:tRNA wobble adenosine to inosine editing"/>
    <property type="evidence" value="ECO:0007669"/>
    <property type="project" value="InterPro"/>
</dbReference>
<dbReference type="Gene3D" id="3.40.140.10">
    <property type="entry name" value="Cytidine Deaminase, domain 2"/>
    <property type="match status" value="1"/>
</dbReference>
<reference evidence="1" key="1">
    <citation type="submission" date="2019-08" db="EMBL/GenBank/DDBJ databases">
        <authorList>
            <person name="Kucharzyk K."/>
            <person name="Murdoch R.W."/>
            <person name="Higgins S."/>
            <person name="Loffler F."/>
        </authorList>
    </citation>
    <scope>NUCLEOTIDE SEQUENCE</scope>
</reference>
<keyword evidence="1" id="KW-0378">Hydrolase</keyword>
<organism evidence="1">
    <name type="scientific">bioreactor metagenome</name>
    <dbReference type="NCBI Taxonomy" id="1076179"/>
    <lineage>
        <taxon>unclassified sequences</taxon>
        <taxon>metagenomes</taxon>
        <taxon>ecological metagenomes</taxon>
    </lineage>
</organism>
<proteinExistence type="predicted"/>
<sequence length="70" mass="7644">MCTAAIVQAKLFQVVYGLDDPRLGACGSLLNLAQFPGFDHDVAIRSGLMMEESLALLQDFFAAKRKGRVQ</sequence>
<dbReference type="EC" id="3.5.4.33" evidence="1"/>
<dbReference type="InterPro" id="IPR016193">
    <property type="entry name" value="Cytidine_deaminase-like"/>
</dbReference>
<comment type="caution">
    <text evidence="1">The sequence shown here is derived from an EMBL/GenBank/DDBJ whole genome shotgun (WGS) entry which is preliminary data.</text>
</comment>